<reference evidence="1 2" key="1">
    <citation type="journal article" date="2018" name="Mol. Ecol.">
        <title>The obligate alkalophilic soda-lake fungus Sodiomyces alkalinus has shifted to a protein diet.</title>
        <authorList>
            <person name="Grum-Grzhimaylo A.A."/>
            <person name="Falkoski D.L."/>
            <person name="van den Heuvel J."/>
            <person name="Valero-Jimenez C.A."/>
            <person name="Min B."/>
            <person name="Choi I.G."/>
            <person name="Lipzen A."/>
            <person name="Daum C.G."/>
            <person name="Aanen D.K."/>
            <person name="Tsang A."/>
            <person name="Henrissat B."/>
            <person name="Bilanenko E.N."/>
            <person name="de Vries R.P."/>
            <person name="van Kan J.A.L."/>
            <person name="Grigoriev I.V."/>
            <person name="Debets A.J.M."/>
        </authorList>
    </citation>
    <scope>NUCLEOTIDE SEQUENCE [LARGE SCALE GENOMIC DNA]</scope>
    <source>
        <strain evidence="1 2">F11</strain>
    </source>
</reference>
<gene>
    <name evidence="1" type="ORF">SODALDRAFT_362234</name>
</gene>
<dbReference type="EMBL" id="ML119059">
    <property type="protein sequence ID" value="ROT36428.1"/>
    <property type="molecule type" value="Genomic_DNA"/>
</dbReference>
<proteinExistence type="predicted"/>
<keyword evidence="2" id="KW-1185">Reference proteome</keyword>
<sequence>MSRVAVESITFITKLGVGVDDNDIKELELQNPNLLQHQDGAKLEVQDASRESFHQRSHVMPDIFPNASQSNTRIKKGLGILMGDTCCPSGERVEIAVTSLVPDRVLVLDIRSPTSRVGSLLPNIGTKHETGNMERVLPHHQERKATAHSVVYMYGEKETKGQGDRQRRGDAFRVFSCYWHGMSSRCIFRGDSFESKNHYAISTPAPSIQIISNHKKQARSLQAHNRVPSGVTLKGRILPLSDHRLRSAA</sequence>
<protein>
    <submittedName>
        <fullName evidence="1">Uncharacterized protein</fullName>
    </submittedName>
</protein>
<dbReference type="RefSeq" id="XP_028464234.1">
    <property type="nucleotide sequence ID" value="XM_028614441.1"/>
</dbReference>
<organism evidence="1 2">
    <name type="scientific">Sodiomyces alkalinus (strain CBS 110278 / VKM F-3762 / F11)</name>
    <name type="common">Alkaliphilic filamentous fungus</name>
    <dbReference type="NCBI Taxonomy" id="1314773"/>
    <lineage>
        <taxon>Eukaryota</taxon>
        <taxon>Fungi</taxon>
        <taxon>Dikarya</taxon>
        <taxon>Ascomycota</taxon>
        <taxon>Pezizomycotina</taxon>
        <taxon>Sordariomycetes</taxon>
        <taxon>Hypocreomycetidae</taxon>
        <taxon>Glomerellales</taxon>
        <taxon>Plectosphaerellaceae</taxon>
        <taxon>Sodiomyces</taxon>
    </lineage>
</organism>
<accession>A0A3N2PPI9</accession>
<dbReference type="Proteomes" id="UP000272025">
    <property type="component" value="Unassembled WGS sequence"/>
</dbReference>
<dbReference type="AlphaFoldDB" id="A0A3N2PPI9"/>
<name>A0A3N2PPI9_SODAK</name>
<evidence type="ECO:0000313" key="1">
    <source>
        <dbReference type="EMBL" id="ROT36428.1"/>
    </source>
</evidence>
<evidence type="ECO:0000313" key="2">
    <source>
        <dbReference type="Proteomes" id="UP000272025"/>
    </source>
</evidence>
<dbReference type="GeneID" id="39582919"/>